<comment type="caution">
    <text evidence="2">The sequence shown here is derived from an EMBL/GenBank/DDBJ whole genome shotgun (WGS) entry which is preliminary data.</text>
</comment>
<dbReference type="RefSeq" id="WP_131409975.1">
    <property type="nucleotide sequence ID" value="NZ_SJTG01000002.1"/>
</dbReference>
<reference evidence="2 3" key="1">
    <citation type="submission" date="2019-02" db="EMBL/GenBank/DDBJ databases">
        <title>Dyella amyloliquefaciens sp. nov., isolated from forest soil.</title>
        <authorList>
            <person name="Gao Z.-H."/>
            <person name="Qiu L.-H."/>
        </authorList>
    </citation>
    <scope>NUCLEOTIDE SEQUENCE [LARGE SCALE GENOMIC DNA]</scope>
    <source>
        <strain evidence="2 3">KACC 12747</strain>
    </source>
</reference>
<feature type="transmembrane region" description="Helical" evidence="1">
    <location>
        <begin position="6"/>
        <end position="26"/>
    </location>
</feature>
<organism evidence="2 3">
    <name type="scientific">Dyella soli</name>
    <dbReference type="NCBI Taxonomy" id="522319"/>
    <lineage>
        <taxon>Bacteria</taxon>
        <taxon>Pseudomonadati</taxon>
        <taxon>Pseudomonadota</taxon>
        <taxon>Gammaproteobacteria</taxon>
        <taxon>Lysobacterales</taxon>
        <taxon>Rhodanobacteraceae</taxon>
        <taxon>Dyella</taxon>
    </lineage>
</organism>
<keyword evidence="3" id="KW-1185">Reference proteome</keyword>
<keyword evidence="1" id="KW-1133">Transmembrane helix</keyword>
<dbReference type="AlphaFoldDB" id="A0A4R0YQU3"/>
<accession>A0A4R0YQU3</accession>
<evidence type="ECO:0000256" key="1">
    <source>
        <dbReference type="SAM" id="Phobius"/>
    </source>
</evidence>
<proteinExistence type="predicted"/>
<dbReference type="Proteomes" id="UP000291822">
    <property type="component" value="Unassembled WGS sequence"/>
</dbReference>
<name>A0A4R0YQU3_9GAMM</name>
<keyword evidence="1" id="KW-0812">Transmembrane</keyword>
<gene>
    <name evidence="2" type="ORF">EZM97_20585</name>
</gene>
<evidence type="ECO:0000313" key="2">
    <source>
        <dbReference type="EMBL" id="TCI11206.1"/>
    </source>
</evidence>
<evidence type="ECO:0000313" key="3">
    <source>
        <dbReference type="Proteomes" id="UP000291822"/>
    </source>
</evidence>
<protein>
    <recommendedName>
        <fullName evidence="4">DUF4345 domain-containing protein</fullName>
    </recommendedName>
</protein>
<keyword evidence="1" id="KW-0472">Membrane</keyword>
<sequence>MIVDHIGIVLLVSGAFTLLPIVIFLLPAHGTRLLFGVDAADGIGGLLTRHWSLLAPSLGALLIYAAWHPELRVPLMLAAGVEKAGLVGLIVASSKEPYAARLRPIAVFDSVIVLVYAIYLCHEL</sequence>
<dbReference type="EMBL" id="SJTG01000002">
    <property type="protein sequence ID" value="TCI11206.1"/>
    <property type="molecule type" value="Genomic_DNA"/>
</dbReference>
<evidence type="ECO:0008006" key="4">
    <source>
        <dbReference type="Google" id="ProtNLM"/>
    </source>
</evidence>